<evidence type="ECO:0000256" key="13">
    <source>
        <dbReference type="RuleBase" id="RU000304"/>
    </source>
</evidence>
<dbReference type="PANTHER" id="PTHR43895">
    <property type="entry name" value="CALCIUM/CALMODULIN-DEPENDENT PROTEIN KINASE KINASE-RELATED"/>
    <property type="match status" value="1"/>
</dbReference>
<keyword evidence="7 16" id="KW-0418">Kinase</keyword>
<keyword evidence="5" id="KW-0808">Transferase</keyword>
<name>A0AAD8H8I2_9APIA</name>
<dbReference type="PROSITE" id="PS00108">
    <property type="entry name" value="PROTEIN_KINASE_ST"/>
    <property type="match status" value="1"/>
</dbReference>
<evidence type="ECO:0000256" key="2">
    <source>
        <dbReference type="ARBA" id="ARBA00006234"/>
    </source>
</evidence>
<reference evidence="16" key="1">
    <citation type="submission" date="2023-02" db="EMBL/GenBank/DDBJ databases">
        <title>Genome of toxic invasive species Heracleum sosnowskyi carries increased number of genes despite the absence of recent whole-genome duplications.</title>
        <authorList>
            <person name="Schelkunov M."/>
            <person name="Shtratnikova V."/>
            <person name="Makarenko M."/>
            <person name="Klepikova A."/>
            <person name="Omelchenko D."/>
            <person name="Novikova G."/>
            <person name="Obukhova E."/>
            <person name="Bogdanov V."/>
            <person name="Penin A."/>
            <person name="Logacheva M."/>
        </authorList>
    </citation>
    <scope>NUCLEOTIDE SEQUENCE</scope>
    <source>
        <strain evidence="16">Hsosn_3</strain>
        <tissue evidence="16">Leaf</tissue>
    </source>
</reference>
<dbReference type="Pfam" id="PF03822">
    <property type="entry name" value="NAF"/>
    <property type="match status" value="1"/>
</dbReference>
<dbReference type="InterPro" id="IPR008271">
    <property type="entry name" value="Ser/Thr_kinase_AS"/>
</dbReference>
<keyword evidence="8 12" id="KW-0067">ATP-binding</keyword>
<dbReference type="PANTHER" id="PTHR43895:SF33">
    <property type="entry name" value="PROTEIN KINASE DOMAIN-CONTAINING PROTEIN"/>
    <property type="match status" value="1"/>
</dbReference>
<dbReference type="PROSITE" id="PS50816">
    <property type="entry name" value="NAF"/>
    <property type="match status" value="1"/>
</dbReference>
<comment type="caution">
    <text evidence="16">The sequence shown here is derived from an EMBL/GenBank/DDBJ whole genome shotgun (WGS) entry which is preliminary data.</text>
</comment>
<dbReference type="InterPro" id="IPR004041">
    <property type="entry name" value="NAF_dom"/>
</dbReference>
<comment type="catalytic activity">
    <reaction evidence="9">
        <text>L-threonyl-[protein] + ATP = O-phospho-L-threonyl-[protein] + ADP + H(+)</text>
        <dbReference type="Rhea" id="RHEA:46608"/>
        <dbReference type="Rhea" id="RHEA-COMP:11060"/>
        <dbReference type="Rhea" id="RHEA-COMP:11605"/>
        <dbReference type="ChEBI" id="CHEBI:15378"/>
        <dbReference type="ChEBI" id="CHEBI:30013"/>
        <dbReference type="ChEBI" id="CHEBI:30616"/>
        <dbReference type="ChEBI" id="CHEBI:61977"/>
        <dbReference type="ChEBI" id="CHEBI:456216"/>
        <dbReference type="EC" id="2.7.11.1"/>
    </reaction>
</comment>
<proteinExistence type="inferred from homology"/>
<dbReference type="SMART" id="SM00220">
    <property type="entry name" value="S_TKc"/>
    <property type="match status" value="1"/>
</dbReference>
<dbReference type="GO" id="GO:0005524">
    <property type="term" value="F:ATP binding"/>
    <property type="evidence" value="ECO:0007669"/>
    <property type="project" value="UniProtKB-UniRule"/>
</dbReference>
<evidence type="ECO:0000313" key="17">
    <source>
        <dbReference type="Proteomes" id="UP001237642"/>
    </source>
</evidence>
<dbReference type="PROSITE" id="PS00107">
    <property type="entry name" value="PROTEIN_KINASE_ATP"/>
    <property type="match status" value="1"/>
</dbReference>
<dbReference type="AlphaFoldDB" id="A0AAD8H8I2"/>
<dbReference type="Proteomes" id="UP001237642">
    <property type="component" value="Unassembled WGS sequence"/>
</dbReference>
<comment type="similarity">
    <text evidence="2">Belongs to the protein kinase superfamily. CAMK Ser/Thr protein kinase family. SNF1 subfamily.</text>
</comment>
<evidence type="ECO:0000256" key="10">
    <source>
        <dbReference type="ARBA" id="ARBA00048679"/>
    </source>
</evidence>
<feature type="domain" description="NAF" evidence="15">
    <location>
        <begin position="305"/>
        <end position="329"/>
    </location>
</feature>
<evidence type="ECO:0000259" key="14">
    <source>
        <dbReference type="PROSITE" id="PS50011"/>
    </source>
</evidence>
<evidence type="ECO:0000256" key="1">
    <source>
        <dbReference type="ARBA" id="ARBA00001936"/>
    </source>
</evidence>
<keyword evidence="17" id="KW-1185">Reference proteome</keyword>
<evidence type="ECO:0000313" key="16">
    <source>
        <dbReference type="EMBL" id="KAK1362469.1"/>
    </source>
</evidence>
<dbReference type="FunFam" id="1.10.510.10:FF:000571">
    <property type="entry name" value="Maternal embryonic leucine zipper kinase"/>
    <property type="match status" value="1"/>
</dbReference>
<reference evidence="16" key="2">
    <citation type="submission" date="2023-05" db="EMBL/GenBank/DDBJ databases">
        <authorList>
            <person name="Schelkunov M.I."/>
        </authorList>
    </citation>
    <scope>NUCLEOTIDE SEQUENCE</scope>
    <source>
        <strain evidence="16">Hsosn_3</strain>
        <tissue evidence="16">Leaf</tissue>
    </source>
</reference>
<dbReference type="CDD" id="cd12195">
    <property type="entry name" value="CIPK_C"/>
    <property type="match status" value="1"/>
</dbReference>
<dbReference type="GO" id="GO:0004674">
    <property type="term" value="F:protein serine/threonine kinase activity"/>
    <property type="evidence" value="ECO:0007669"/>
    <property type="project" value="UniProtKB-KW"/>
</dbReference>
<dbReference type="FunFam" id="3.30.200.20:FF:000042">
    <property type="entry name" value="Aurora kinase A"/>
    <property type="match status" value="1"/>
</dbReference>
<accession>A0AAD8H8I2</accession>
<comment type="function">
    <text evidence="11">CIPK serine-threonine protein kinases interact with CBL proteins. Binding of a CBL protein to the regulatory NAF domain of CIPK protein lead to the activation of the kinase in a calcium-dependent manner.</text>
</comment>
<dbReference type="Gene3D" id="1.10.510.10">
    <property type="entry name" value="Transferase(Phosphotransferase) domain 1"/>
    <property type="match status" value="1"/>
</dbReference>
<dbReference type="Pfam" id="PF00069">
    <property type="entry name" value="Pkinase"/>
    <property type="match status" value="1"/>
</dbReference>
<evidence type="ECO:0000256" key="3">
    <source>
        <dbReference type="ARBA" id="ARBA00012513"/>
    </source>
</evidence>
<evidence type="ECO:0000256" key="4">
    <source>
        <dbReference type="ARBA" id="ARBA00022527"/>
    </source>
</evidence>
<sequence>MDRNPNPTPLKRSISGGGSGSIIHEKYQLGQILGRGSFAKVYRAKSLINNSDVAIKVIEKPVASDPTAESLLVREVSAMKRLNDHPNILNIHEVLATRSKIYLVMELAEGGEMFSQITKRGKMGESLGRKYFQELILALRFCHSNGVTHRDLKPQNLLLDKSGRLKVSDFGLSALPEQVRDGLLYTACGTPSYTAPEVVRRSGYDGAKADMFSCGVILFVFLSGVLPYNDANLGELYKRVYRRDFVFPEWVSKGARNVIFKLLDPNPNTRMTMEGLIGTSWFKKGLKVESEVDKLGVLLGKEDCKGDVSVNAFDIISMSSGLDLSGLFEAELGRKERRFTSRASMKDVEERVEKVSGELGYKVEKGKGREMGLVKGKMVLLVRILELVAKMGLLMVEMKVVSGGDELDKGDGDQLEALKLGLGDIAVSWHTNDVAINA</sequence>
<evidence type="ECO:0000256" key="9">
    <source>
        <dbReference type="ARBA" id="ARBA00047899"/>
    </source>
</evidence>
<evidence type="ECO:0000256" key="5">
    <source>
        <dbReference type="ARBA" id="ARBA00022679"/>
    </source>
</evidence>
<gene>
    <name evidence="16" type="ORF">POM88_046943</name>
</gene>
<keyword evidence="4 13" id="KW-0723">Serine/threonine-protein kinase</keyword>
<dbReference type="PROSITE" id="PS50011">
    <property type="entry name" value="PROTEIN_KINASE_DOM"/>
    <property type="match status" value="1"/>
</dbReference>
<evidence type="ECO:0000256" key="12">
    <source>
        <dbReference type="PROSITE-ProRule" id="PRU10141"/>
    </source>
</evidence>
<dbReference type="InterPro" id="IPR011009">
    <property type="entry name" value="Kinase-like_dom_sf"/>
</dbReference>
<evidence type="ECO:0000256" key="8">
    <source>
        <dbReference type="ARBA" id="ARBA00022840"/>
    </source>
</evidence>
<comment type="cofactor">
    <cofactor evidence="1">
        <name>Mn(2+)</name>
        <dbReference type="ChEBI" id="CHEBI:29035"/>
    </cofactor>
</comment>
<dbReference type="GO" id="GO:0007165">
    <property type="term" value="P:signal transduction"/>
    <property type="evidence" value="ECO:0007669"/>
    <property type="project" value="InterPro"/>
</dbReference>
<protein>
    <recommendedName>
        <fullName evidence="3">non-specific serine/threonine protein kinase</fullName>
        <ecNumber evidence="3">2.7.11.1</ecNumber>
    </recommendedName>
</protein>
<comment type="catalytic activity">
    <reaction evidence="10">
        <text>L-seryl-[protein] + ATP = O-phospho-L-seryl-[protein] + ADP + H(+)</text>
        <dbReference type="Rhea" id="RHEA:17989"/>
        <dbReference type="Rhea" id="RHEA-COMP:9863"/>
        <dbReference type="Rhea" id="RHEA-COMP:11604"/>
        <dbReference type="ChEBI" id="CHEBI:15378"/>
        <dbReference type="ChEBI" id="CHEBI:29999"/>
        <dbReference type="ChEBI" id="CHEBI:30616"/>
        <dbReference type="ChEBI" id="CHEBI:83421"/>
        <dbReference type="ChEBI" id="CHEBI:456216"/>
        <dbReference type="EC" id="2.7.11.1"/>
    </reaction>
</comment>
<dbReference type="EMBL" id="JAUIZM010000010">
    <property type="protein sequence ID" value="KAK1362469.1"/>
    <property type="molecule type" value="Genomic_DNA"/>
</dbReference>
<dbReference type="Gene3D" id="3.30.310.80">
    <property type="entry name" value="Kinase associated domain 1, KA1"/>
    <property type="match status" value="1"/>
</dbReference>
<keyword evidence="6 12" id="KW-0547">Nucleotide-binding</keyword>
<evidence type="ECO:0000256" key="6">
    <source>
        <dbReference type="ARBA" id="ARBA00022741"/>
    </source>
</evidence>
<dbReference type="SUPFAM" id="SSF56112">
    <property type="entry name" value="Protein kinase-like (PK-like)"/>
    <property type="match status" value="1"/>
</dbReference>
<dbReference type="InterPro" id="IPR018451">
    <property type="entry name" value="NAF/FISL_domain"/>
</dbReference>
<evidence type="ECO:0000256" key="11">
    <source>
        <dbReference type="ARBA" id="ARBA00058225"/>
    </source>
</evidence>
<evidence type="ECO:0000259" key="15">
    <source>
        <dbReference type="PROSITE" id="PS50816"/>
    </source>
</evidence>
<feature type="domain" description="Protein kinase" evidence="14">
    <location>
        <begin position="27"/>
        <end position="282"/>
    </location>
</feature>
<dbReference type="EC" id="2.7.11.1" evidence="3"/>
<dbReference type="InterPro" id="IPR000719">
    <property type="entry name" value="Prot_kinase_dom"/>
</dbReference>
<organism evidence="16 17">
    <name type="scientific">Heracleum sosnowskyi</name>
    <dbReference type="NCBI Taxonomy" id="360622"/>
    <lineage>
        <taxon>Eukaryota</taxon>
        <taxon>Viridiplantae</taxon>
        <taxon>Streptophyta</taxon>
        <taxon>Embryophyta</taxon>
        <taxon>Tracheophyta</taxon>
        <taxon>Spermatophyta</taxon>
        <taxon>Magnoliopsida</taxon>
        <taxon>eudicotyledons</taxon>
        <taxon>Gunneridae</taxon>
        <taxon>Pentapetalae</taxon>
        <taxon>asterids</taxon>
        <taxon>campanulids</taxon>
        <taxon>Apiales</taxon>
        <taxon>Apiaceae</taxon>
        <taxon>Apioideae</taxon>
        <taxon>apioid superclade</taxon>
        <taxon>Tordylieae</taxon>
        <taxon>Tordyliinae</taxon>
        <taxon>Heracleum</taxon>
    </lineage>
</organism>
<feature type="binding site" evidence="12">
    <location>
        <position position="56"/>
    </location>
    <ligand>
        <name>ATP</name>
        <dbReference type="ChEBI" id="CHEBI:30616"/>
    </ligand>
</feature>
<dbReference type="InterPro" id="IPR017441">
    <property type="entry name" value="Protein_kinase_ATP_BS"/>
</dbReference>
<evidence type="ECO:0000256" key="7">
    <source>
        <dbReference type="ARBA" id="ARBA00022777"/>
    </source>
</evidence>